<dbReference type="EMBL" id="KZ821470">
    <property type="protein sequence ID" value="PYH31943.1"/>
    <property type="molecule type" value="Genomic_DNA"/>
</dbReference>
<name>A0A318YHE6_ASPNB</name>
<keyword evidence="2" id="KW-1185">Reference proteome</keyword>
<accession>A0A318YHE6</accession>
<evidence type="ECO:0000313" key="1">
    <source>
        <dbReference type="EMBL" id="PYH31943.1"/>
    </source>
</evidence>
<dbReference type="Proteomes" id="UP000247647">
    <property type="component" value="Unassembled WGS sequence"/>
</dbReference>
<dbReference type="RefSeq" id="XP_025477421.1">
    <property type="nucleotide sequence ID" value="XM_025617918.1"/>
</dbReference>
<evidence type="ECO:0000313" key="2">
    <source>
        <dbReference type="Proteomes" id="UP000247647"/>
    </source>
</evidence>
<dbReference type="GeneID" id="37120374"/>
<sequence length="70" mass="7807">MPSLFLSFSPPLISPTFFSQASPFPLTHPHGGLSASRRREPFQLHSSSDCFLPQHRLPANPVRPEFNSFG</sequence>
<reference evidence="1" key="1">
    <citation type="submission" date="2016-12" db="EMBL/GenBank/DDBJ databases">
        <title>The genomes of Aspergillus section Nigri reveals drivers in fungal speciation.</title>
        <authorList>
            <consortium name="DOE Joint Genome Institute"/>
            <person name="Vesth T.C."/>
            <person name="Nybo J."/>
            <person name="Theobald S."/>
            <person name="Brandl J."/>
            <person name="Frisvad J.C."/>
            <person name="Nielsen K.F."/>
            <person name="Lyhne E.K."/>
            <person name="Kogle M.E."/>
            <person name="Kuo A."/>
            <person name="Riley R."/>
            <person name="Clum A."/>
            <person name="Nolan M."/>
            <person name="Lipzen A."/>
            <person name="Salamov A."/>
            <person name="Henrissat B."/>
            <person name="Wiebenga A."/>
            <person name="De Vries R.P."/>
            <person name="Grigoriev I.V."/>
            <person name="Mortensen U.H."/>
            <person name="Andersen M.R."/>
            <person name="Baker S.E."/>
        </authorList>
    </citation>
    <scope>NUCLEOTIDE SEQUENCE [LARGE SCALE GENOMIC DNA]</scope>
    <source>
        <strain evidence="1">CBS 115656</strain>
    </source>
</reference>
<dbReference type="AlphaFoldDB" id="A0A318YHE6"/>
<proteinExistence type="predicted"/>
<organism evidence="1 2">
    <name type="scientific">Aspergillus neoniger (strain CBS 115656)</name>
    <dbReference type="NCBI Taxonomy" id="1448310"/>
    <lineage>
        <taxon>Eukaryota</taxon>
        <taxon>Fungi</taxon>
        <taxon>Dikarya</taxon>
        <taxon>Ascomycota</taxon>
        <taxon>Pezizomycotina</taxon>
        <taxon>Eurotiomycetes</taxon>
        <taxon>Eurotiomycetidae</taxon>
        <taxon>Eurotiales</taxon>
        <taxon>Aspergillaceae</taxon>
        <taxon>Aspergillus</taxon>
        <taxon>Aspergillus subgen. Circumdati</taxon>
    </lineage>
</organism>
<gene>
    <name evidence="1" type="ORF">BO87DRAFT_116581</name>
</gene>
<protein>
    <submittedName>
        <fullName evidence="1">Uncharacterized protein</fullName>
    </submittedName>
</protein>